<keyword evidence="2" id="KW-1185">Reference proteome</keyword>
<dbReference type="EMBL" id="BSUK01000001">
    <property type="protein sequence ID" value="GMA25370.1"/>
    <property type="molecule type" value="Genomic_DNA"/>
</dbReference>
<evidence type="ECO:0000313" key="2">
    <source>
        <dbReference type="Proteomes" id="UP001157091"/>
    </source>
</evidence>
<protein>
    <submittedName>
        <fullName evidence="1">Uncharacterized protein</fullName>
    </submittedName>
</protein>
<proteinExistence type="predicted"/>
<gene>
    <name evidence="1" type="ORF">GCM10025864_31290</name>
</gene>
<name>A0ABQ6I4E0_9MICO</name>
<comment type="caution">
    <text evidence="1">The sequence shown here is derived from an EMBL/GenBank/DDBJ whole genome shotgun (WGS) entry which is preliminary data.</text>
</comment>
<accession>A0ABQ6I4E0</accession>
<reference evidence="2" key="1">
    <citation type="journal article" date="2019" name="Int. J. Syst. Evol. Microbiol.">
        <title>The Global Catalogue of Microorganisms (GCM) 10K type strain sequencing project: providing services to taxonomists for standard genome sequencing and annotation.</title>
        <authorList>
            <consortium name="The Broad Institute Genomics Platform"/>
            <consortium name="The Broad Institute Genome Sequencing Center for Infectious Disease"/>
            <person name="Wu L."/>
            <person name="Ma J."/>
        </authorList>
    </citation>
    <scope>NUCLEOTIDE SEQUENCE [LARGE SCALE GENOMIC DNA]</scope>
    <source>
        <strain evidence="2">NBRC 106348</strain>
    </source>
</reference>
<dbReference type="Proteomes" id="UP001157091">
    <property type="component" value="Unassembled WGS sequence"/>
</dbReference>
<sequence length="44" mass="4568">MTYGRDPAIEVRVPRALGEGQPTVALVDVAPAVLDVRATTTCTG</sequence>
<evidence type="ECO:0000313" key="1">
    <source>
        <dbReference type="EMBL" id="GMA25370.1"/>
    </source>
</evidence>
<organism evidence="1 2">
    <name type="scientific">Luteimicrobium album</name>
    <dbReference type="NCBI Taxonomy" id="1054550"/>
    <lineage>
        <taxon>Bacteria</taxon>
        <taxon>Bacillati</taxon>
        <taxon>Actinomycetota</taxon>
        <taxon>Actinomycetes</taxon>
        <taxon>Micrococcales</taxon>
        <taxon>Luteimicrobium</taxon>
    </lineage>
</organism>